<evidence type="ECO:0000313" key="2">
    <source>
        <dbReference type="Proteomes" id="UP001177744"/>
    </source>
</evidence>
<evidence type="ECO:0000313" key="1">
    <source>
        <dbReference type="EMBL" id="KAK1337029.1"/>
    </source>
</evidence>
<dbReference type="Proteomes" id="UP001177744">
    <property type="component" value="Unassembled WGS sequence"/>
</dbReference>
<sequence>MWTREGHHKMASSSCQKCWAGEMKQVFEEQSNSKTGLAYVYFRLYREMAPNLLHHHTVGIVLPTVREMGKIHYVKAFMSLHNKDSAKKGNNLMMQRRELASKPLLIVKTQEEKENEDMSLFNALNPGEPELAAGRFPSHHPFC</sequence>
<keyword evidence="2" id="KW-1185">Reference proteome</keyword>
<accession>A0AA40HTG1</accession>
<protein>
    <submittedName>
        <fullName evidence="1">Uncharacterized protein</fullName>
    </submittedName>
</protein>
<reference evidence="1" key="1">
    <citation type="submission" date="2023-06" db="EMBL/GenBank/DDBJ databases">
        <title>Reference genome for the Northern bat (Eptesicus nilssonii), a most northern bat species.</title>
        <authorList>
            <person name="Laine V.N."/>
            <person name="Pulliainen A.T."/>
            <person name="Lilley T.M."/>
        </authorList>
    </citation>
    <scope>NUCLEOTIDE SEQUENCE</scope>
    <source>
        <strain evidence="1">BLF_Eptnil</strain>
        <tissue evidence="1">Kidney</tissue>
    </source>
</reference>
<comment type="caution">
    <text evidence="1">The sequence shown here is derived from an EMBL/GenBank/DDBJ whole genome shotgun (WGS) entry which is preliminary data.</text>
</comment>
<dbReference type="EMBL" id="JAULJE010000012">
    <property type="protein sequence ID" value="KAK1337029.1"/>
    <property type="molecule type" value="Genomic_DNA"/>
</dbReference>
<proteinExistence type="predicted"/>
<name>A0AA40HTG1_CNENI</name>
<organism evidence="1 2">
    <name type="scientific">Cnephaeus nilssonii</name>
    <name type="common">Northern bat</name>
    <name type="synonym">Eptesicus nilssonii</name>
    <dbReference type="NCBI Taxonomy" id="3371016"/>
    <lineage>
        <taxon>Eukaryota</taxon>
        <taxon>Metazoa</taxon>
        <taxon>Chordata</taxon>
        <taxon>Craniata</taxon>
        <taxon>Vertebrata</taxon>
        <taxon>Euteleostomi</taxon>
        <taxon>Mammalia</taxon>
        <taxon>Eutheria</taxon>
        <taxon>Laurasiatheria</taxon>
        <taxon>Chiroptera</taxon>
        <taxon>Yangochiroptera</taxon>
        <taxon>Vespertilionidae</taxon>
        <taxon>Cnephaeus</taxon>
    </lineage>
</organism>
<dbReference type="AlphaFoldDB" id="A0AA40HTG1"/>
<gene>
    <name evidence="1" type="ORF">QTO34_003074</name>
</gene>